<evidence type="ECO:0008006" key="4">
    <source>
        <dbReference type="Google" id="ProtNLM"/>
    </source>
</evidence>
<dbReference type="AlphaFoldDB" id="A0A9K3GIG9"/>
<organism evidence="2 3">
    <name type="scientific">Kipferlia bialata</name>
    <dbReference type="NCBI Taxonomy" id="797122"/>
    <lineage>
        <taxon>Eukaryota</taxon>
        <taxon>Metamonada</taxon>
        <taxon>Carpediemonas-like organisms</taxon>
        <taxon>Kipferlia</taxon>
    </lineage>
</organism>
<gene>
    <name evidence="2" type="ORF">KIPB_006800</name>
</gene>
<sequence>DAKHPTTVNADILSGGFIPLSDALTIVVDDLCTGGSLIQNQNRIRQRHAVTSPNSPYNRGAASPTKAPTPSKGSKGKESDACAATSMVPPSLDTSFLNGMSLLDMQKALTEEGGVLALMHTRPEAQTAKALLTSLEAGRKGVASATLEVGQEVEQERARNEELRAQVQAEVEQYEGMRACVTTREALLSAVSRESASARAESAQIKAAYKEQASMSGLDGMGVLAFQKDFLPVCERHYRLKERERVLRQQGQ</sequence>
<proteinExistence type="predicted"/>
<evidence type="ECO:0000256" key="1">
    <source>
        <dbReference type="SAM" id="MobiDB-lite"/>
    </source>
</evidence>
<evidence type="ECO:0000313" key="2">
    <source>
        <dbReference type="EMBL" id="GIQ85169.1"/>
    </source>
</evidence>
<dbReference type="Proteomes" id="UP000265618">
    <property type="component" value="Unassembled WGS sequence"/>
</dbReference>
<feature type="region of interest" description="Disordered" evidence="1">
    <location>
        <begin position="43"/>
        <end position="82"/>
    </location>
</feature>
<reference evidence="2 3" key="1">
    <citation type="journal article" date="2018" name="PLoS ONE">
        <title>The draft genome of Kipferlia bialata reveals reductive genome evolution in fornicate parasites.</title>
        <authorList>
            <person name="Tanifuji G."/>
            <person name="Takabayashi S."/>
            <person name="Kume K."/>
            <person name="Takagi M."/>
            <person name="Nakayama T."/>
            <person name="Kamikawa R."/>
            <person name="Inagaki Y."/>
            <person name="Hashimoto T."/>
        </authorList>
    </citation>
    <scope>NUCLEOTIDE SEQUENCE [LARGE SCALE GENOMIC DNA]</scope>
    <source>
        <strain evidence="2">NY0173</strain>
    </source>
</reference>
<feature type="non-terminal residue" evidence="2">
    <location>
        <position position="1"/>
    </location>
</feature>
<dbReference type="EMBL" id="BDIP01001803">
    <property type="protein sequence ID" value="GIQ85169.1"/>
    <property type="molecule type" value="Genomic_DNA"/>
</dbReference>
<feature type="compositionally biased region" description="Polar residues" evidence="1">
    <location>
        <begin position="43"/>
        <end position="57"/>
    </location>
</feature>
<comment type="caution">
    <text evidence="2">The sequence shown here is derived from an EMBL/GenBank/DDBJ whole genome shotgun (WGS) entry which is preliminary data.</text>
</comment>
<protein>
    <recommendedName>
        <fullName evidence="4">VPS37 C-terminal domain-containing protein</fullName>
    </recommendedName>
</protein>
<evidence type="ECO:0000313" key="3">
    <source>
        <dbReference type="Proteomes" id="UP000265618"/>
    </source>
</evidence>
<name>A0A9K3GIG9_9EUKA</name>
<keyword evidence="3" id="KW-1185">Reference proteome</keyword>
<accession>A0A9K3GIG9</accession>